<dbReference type="SFLD" id="SFLDG01129">
    <property type="entry name" value="C1.5:_HAD__Beta-PGM__Phosphata"/>
    <property type="match status" value="1"/>
</dbReference>
<dbReference type="InterPro" id="IPR050155">
    <property type="entry name" value="HAD-like_hydrolase_sf"/>
</dbReference>
<dbReference type="RefSeq" id="WP_199018643.1">
    <property type="nucleotide sequence ID" value="NZ_JAELUP010000017.1"/>
</dbReference>
<keyword evidence="1" id="KW-0378">Hydrolase</keyword>
<name>A0A934MNJ9_9BACL</name>
<accession>A0A934MNJ9</accession>
<dbReference type="GO" id="GO:0008967">
    <property type="term" value="F:phosphoglycolate phosphatase activity"/>
    <property type="evidence" value="ECO:0007669"/>
    <property type="project" value="TreeGrafter"/>
</dbReference>
<sequence>MRQKQIFLFDFDGTLVDSLLLVYCSFQEVFKHFDKVDKTNEEIIALFGPSESEIIKQHLSSRQDVGAAVEHYYKVYTERHMEYISINPEILDLIHQLKEEGKKIGIITGKGRRSLNISLELLQLEDMFDITISSDDVINPKPDPEGIIKALDTLGYGPQDAYFVGDSEADIIAGKSAQVTTVGVHWLENFQTSAFHLQPDHYFTKISDFKKLIV</sequence>
<organism evidence="1 2">
    <name type="scientific">Paenibacillus roseus</name>
    <dbReference type="NCBI Taxonomy" id="2798579"/>
    <lineage>
        <taxon>Bacteria</taxon>
        <taxon>Bacillati</taxon>
        <taxon>Bacillota</taxon>
        <taxon>Bacilli</taxon>
        <taxon>Bacillales</taxon>
        <taxon>Paenibacillaceae</taxon>
        <taxon>Paenibacillus</taxon>
    </lineage>
</organism>
<dbReference type="SFLD" id="SFLDS00003">
    <property type="entry name" value="Haloacid_Dehalogenase"/>
    <property type="match status" value="1"/>
</dbReference>
<dbReference type="Pfam" id="PF13419">
    <property type="entry name" value="HAD_2"/>
    <property type="match status" value="1"/>
</dbReference>
<comment type="caution">
    <text evidence="1">The sequence shown here is derived from an EMBL/GenBank/DDBJ whole genome shotgun (WGS) entry which is preliminary data.</text>
</comment>
<dbReference type="SFLD" id="SFLDG01135">
    <property type="entry name" value="C1.5.6:_HAD__Beta-PGM__Phospha"/>
    <property type="match status" value="1"/>
</dbReference>
<dbReference type="NCBIfam" id="TIGR01549">
    <property type="entry name" value="HAD-SF-IA-v1"/>
    <property type="match status" value="1"/>
</dbReference>
<keyword evidence="2" id="KW-1185">Reference proteome</keyword>
<dbReference type="GO" id="GO:0006281">
    <property type="term" value="P:DNA repair"/>
    <property type="evidence" value="ECO:0007669"/>
    <property type="project" value="TreeGrafter"/>
</dbReference>
<dbReference type="SUPFAM" id="SSF56784">
    <property type="entry name" value="HAD-like"/>
    <property type="match status" value="1"/>
</dbReference>
<dbReference type="AlphaFoldDB" id="A0A934MNJ9"/>
<dbReference type="Gene3D" id="1.10.150.240">
    <property type="entry name" value="Putative phosphatase, domain 2"/>
    <property type="match status" value="1"/>
</dbReference>
<dbReference type="InterPro" id="IPR023198">
    <property type="entry name" value="PGP-like_dom2"/>
</dbReference>
<evidence type="ECO:0000313" key="2">
    <source>
        <dbReference type="Proteomes" id="UP000640274"/>
    </source>
</evidence>
<dbReference type="PANTHER" id="PTHR43434:SF1">
    <property type="entry name" value="PHOSPHOGLYCOLATE PHOSPHATASE"/>
    <property type="match status" value="1"/>
</dbReference>
<dbReference type="InterPro" id="IPR023214">
    <property type="entry name" value="HAD_sf"/>
</dbReference>
<dbReference type="InterPro" id="IPR041492">
    <property type="entry name" value="HAD_2"/>
</dbReference>
<proteinExistence type="predicted"/>
<dbReference type="Proteomes" id="UP000640274">
    <property type="component" value="Unassembled WGS sequence"/>
</dbReference>
<dbReference type="PRINTS" id="PR00413">
    <property type="entry name" value="HADHALOGNASE"/>
</dbReference>
<protein>
    <submittedName>
        <fullName evidence="1">HAD family hydrolase</fullName>
    </submittedName>
</protein>
<dbReference type="InterPro" id="IPR006439">
    <property type="entry name" value="HAD-SF_hydro_IA"/>
</dbReference>
<dbReference type="InterPro" id="IPR036412">
    <property type="entry name" value="HAD-like_sf"/>
</dbReference>
<dbReference type="Gene3D" id="3.40.50.1000">
    <property type="entry name" value="HAD superfamily/HAD-like"/>
    <property type="match status" value="1"/>
</dbReference>
<dbReference type="PANTHER" id="PTHR43434">
    <property type="entry name" value="PHOSPHOGLYCOLATE PHOSPHATASE"/>
    <property type="match status" value="1"/>
</dbReference>
<dbReference type="EMBL" id="JAELUP010000017">
    <property type="protein sequence ID" value="MBJ6361091.1"/>
    <property type="molecule type" value="Genomic_DNA"/>
</dbReference>
<gene>
    <name evidence="1" type="ORF">JFN88_07150</name>
</gene>
<evidence type="ECO:0000313" key="1">
    <source>
        <dbReference type="EMBL" id="MBJ6361091.1"/>
    </source>
</evidence>
<reference evidence="1" key="1">
    <citation type="submission" date="2020-12" db="EMBL/GenBank/DDBJ databases">
        <authorList>
            <person name="Huq M.A."/>
        </authorList>
    </citation>
    <scope>NUCLEOTIDE SEQUENCE</scope>
    <source>
        <strain evidence="1">MAHUQ-46</strain>
    </source>
</reference>
<dbReference type="NCBIfam" id="TIGR01509">
    <property type="entry name" value="HAD-SF-IA-v3"/>
    <property type="match status" value="1"/>
</dbReference>